<sequence length="103" mass="11862">MEHAKRHARDFTEILGAPLTPTELDDCSRVVLHSWNRLFTELERSGMVSYIFTYQVQGKVATLAVVTRAGLIRTVFPLRDVDLWWKRHLAAVEVTERAKRLGL</sequence>
<comment type="caution">
    <text evidence="1">The sequence shown here is derived from an EMBL/GenBank/DDBJ whole genome shotgun (WGS) entry which is preliminary data.</text>
</comment>
<name>A0AA41WDL7_9BACT</name>
<keyword evidence="2" id="KW-1185">Reference proteome</keyword>
<gene>
    <name evidence="1" type="ORF">NET02_03185</name>
</gene>
<dbReference type="Proteomes" id="UP001165306">
    <property type="component" value="Unassembled WGS sequence"/>
</dbReference>
<dbReference type="EMBL" id="JAMSLR010000002">
    <property type="protein sequence ID" value="MCM8748138.1"/>
    <property type="molecule type" value="Genomic_DNA"/>
</dbReference>
<dbReference type="RefSeq" id="WP_284055923.1">
    <property type="nucleotide sequence ID" value="NZ_JAMSLR010000002.1"/>
</dbReference>
<organism evidence="1 2">
    <name type="scientific">Thermalbibacter longus</name>
    <dbReference type="NCBI Taxonomy" id="2951981"/>
    <lineage>
        <taxon>Bacteria</taxon>
        <taxon>Pseudomonadati</taxon>
        <taxon>Thermomicrobiota</taxon>
        <taxon>Thermomicrobia</taxon>
        <taxon>Thermomicrobiales</taxon>
        <taxon>Thermomicrobiaceae</taxon>
        <taxon>Thermalbibacter</taxon>
    </lineage>
</organism>
<reference evidence="1" key="1">
    <citation type="submission" date="2022-06" db="EMBL/GenBank/DDBJ databases">
        <title>CFH 74404 Thermomicrobiaceae sp.</title>
        <authorList>
            <person name="Ming H."/>
            <person name="Li W.-J."/>
            <person name="Zhao Z."/>
        </authorList>
    </citation>
    <scope>NUCLEOTIDE SEQUENCE</scope>
    <source>
        <strain evidence="1">CFH 74404</strain>
    </source>
</reference>
<evidence type="ECO:0000313" key="2">
    <source>
        <dbReference type="Proteomes" id="UP001165306"/>
    </source>
</evidence>
<protein>
    <submittedName>
        <fullName evidence="1">Uncharacterized protein</fullName>
    </submittedName>
</protein>
<evidence type="ECO:0000313" key="1">
    <source>
        <dbReference type="EMBL" id="MCM8748138.1"/>
    </source>
</evidence>
<dbReference type="AlphaFoldDB" id="A0AA41WDL7"/>
<proteinExistence type="predicted"/>
<accession>A0AA41WDL7</accession>